<sequence length="50" mass="5418">MSPLDAIEEHQYRETPLLNVESPVDNISQANAVFASFLADGIQAELSASQ</sequence>
<dbReference type="Proteomes" id="UP001164743">
    <property type="component" value="Chromosome 2A"/>
</dbReference>
<dbReference type="RefSeq" id="XP_053017533.1">
    <property type="nucleotide sequence ID" value="XM_053166297.1"/>
</dbReference>
<name>A0ABY7CAL5_9BASI</name>
<organism evidence="1 2">
    <name type="scientific">Puccinia triticina</name>
    <dbReference type="NCBI Taxonomy" id="208348"/>
    <lineage>
        <taxon>Eukaryota</taxon>
        <taxon>Fungi</taxon>
        <taxon>Dikarya</taxon>
        <taxon>Basidiomycota</taxon>
        <taxon>Pucciniomycotina</taxon>
        <taxon>Pucciniomycetes</taxon>
        <taxon>Pucciniales</taxon>
        <taxon>Pucciniaceae</taxon>
        <taxon>Puccinia</taxon>
    </lineage>
</organism>
<keyword evidence="2" id="KW-1185">Reference proteome</keyword>
<reference evidence="1" key="1">
    <citation type="submission" date="2022-10" db="EMBL/GenBank/DDBJ databases">
        <title>Puccinia triticina Genome sequencing and assembly.</title>
        <authorList>
            <person name="Li C."/>
        </authorList>
    </citation>
    <scope>NUCLEOTIDE SEQUENCE</scope>
    <source>
        <strain evidence="1">Pt15</strain>
    </source>
</reference>
<evidence type="ECO:0000313" key="2">
    <source>
        <dbReference type="Proteomes" id="UP001164743"/>
    </source>
</evidence>
<dbReference type="GeneID" id="77807192"/>
<protein>
    <submittedName>
        <fullName evidence="1">Uncharacterized protein</fullName>
    </submittedName>
</protein>
<gene>
    <name evidence="1" type="ORF">PtA15_2A291</name>
</gene>
<accession>A0ABY7CAL5</accession>
<dbReference type="EMBL" id="CP110422">
    <property type="protein sequence ID" value="WAQ81978.1"/>
    <property type="molecule type" value="Genomic_DNA"/>
</dbReference>
<evidence type="ECO:0000313" key="1">
    <source>
        <dbReference type="EMBL" id="WAQ81978.1"/>
    </source>
</evidence>
<proteinExistence type="predicted"/>